<dbReference type="PIRSF" id="PIRSF036894">
    <property type="entry name" value="PMI_Firm_short"/>
    <property type="match status" value="1"/>
</dbReference>
<dbReference type="GO" id="GO:0004476">
    <property type="term" value="F:mannose-6-phosphate isomerase activity"/>
    <property type="evidence" value="ECO:0007669"/>
    <property type="project" value="InterPro"/>
</dbReference>
<sequence>MQPLKFKPLLKQTIWGGNKIVPFKHLDSNLQNVGESWEISGVPGDETIVANGEYEGKNLNEVLKELQGKLVGEKNYARFGNEFPLLIKFIDANDDLSIQVHPTDELAQKRGKSRGKTEMWYLMESDPKAYLNCGMKTAITPQQYKEMVANNTICDAISNYNVKRGDSFFIPAGRIHSIGKGCFILEIQQTSDVTYRIYDFNRKDKDGNTRELHTEEAAECINYMVEENYRTNYVPAKNVGVNLATCPFFTTNLYDLDQPMNIDLSQLDSFVILICTNGKGTITDNEGNTVGMQTGDSILVPATTQHLKVEGTIELIQTYV</sequence>
<dbReference type="CDD" id="cd07010">
    <property type="entry name" value="cupin_PMI_type_I_N_bac"/>
    <property type="match status" value="1"/>
</dbReference>
<evidence type="ECO:0000256" key="1">
    <source>
        <dbReference type="ARBA" id="ARBA00022723"/>
    </source>
</evidence>
<organism evidence="9 10">
    <name type="scientific">Hoylesella loescheii DSM 19665 = JCM 12249 = ATCC 15930</name>
    <dbReference type="NCBI Taxonomy" id="1122985"/>
    <lineage>
        <taxon>Bacteria</taxon>
        <taxon>Pseudomonadati</taxon>
        <taxon>Bacteroidota</taxon>
        <taxon>Bacteroidia</taxon>
        <taxon>Bacteroidales</taxon>
        <taxon>Prevotellaceae</taxon>
        <taxon>Hoylesella</taxon>
    </lineage>
</organism>
<dbReference type="SUPFAM" id="SSF51182">
    <property type="entry name" value="RmlC-like cupins"/>
    <property type="match status" value="1"/>
</dbReference>
<dbReference type="eggNOG" id="COG1482">
    <property type="taxonomic scope" value="Bacteria"/>
</dbReference>
<evidence type="ECO:0000256" key="2">
    <source>
        <dbReference type="ARBA" id="ARBA00022833"/>
    </source>
</evidence>
<dbReference type="Pfam" id="PF20511">
    <property type="entry name" value="PMI_typeI_cat"/>
    <property type="match status" value="1"/>
</dbReference>
<keyword evidence="10" id="KW-1185">Reference proteome</keyword>
<reference evidence="9 10" key="1">
    <citation type="submission" date="2013-08" db="EMBL/GenBank/DDBJ databases">
        <authorList>
            <person name="Weinstock G."/>
            <person name="Sodergren E."/>
            <person name="Wylie T."/>
            <person name="Fulton L."/>
            <person name="Fulton R."/>
            <person name="Fronick C."/>
            <person name="O'Laughlin M."/>
            <person name="Godfrey J."/>
            <person name="Miner T."/>
            <person name="Herter B."/>
            <person name="Appelbaum E."/>
            <person name="Cordes M."/>
            <person name="Lek S."/>
            <person name="Wollam A."/>
            <person name="Pepin K.H."/>
            <person name="Palsikar V.B."/>
            <person name="Mitreva M."/>
            <person name="Wilson R.K."/>
        </authorList>
    </citation>
    <scope>NUCLEOTIDE SEQUENCE [LARGE SCALE GENOMIC DNA]</scope>
    <source>
        <strain evidence="9 10">ATCC 15930</strain>
    </source>
</reference>
<dbReference type="PANTHER" id="PTHR42742">
    <property type="entry name" value="TRANSCRIPTIONAL REPRESSOR MPRA"/>
    <property type="match status" value="1"/>
</dbReference>
<evidence type="ECO:0000259" key="8">
    <source>
        <dbReference type="Pfam" id="PF21621"/>
    </source>
</evidence>
<evidence type="ECO:0000256" key="4">
    <source>
        <dbReference type="ARBA" id="ARBA00030762"/>
    </source>
</evidence>
<gene>
    <name evidence="9" type="ORF">HMPREF1991_03235</name>
</gene>
<evidence type="ECO:0000256" key="3">
    <source>
        <dbReference type="ARBA" id="ARBA00029741"/>
    </source>
</evidence>
<comment type="cofactor">
    <cofactor evidence="5">
        <name>Zn(2+)</name>
        <dbReference type="ChEBI" id="CHEBI:29105"/>
    </cofactor>
    <text evidence="5">Binds 1 zinc ion per subunit.</text>
</comment>
<dbReference type="InterPro" id="IPR051804">
    <property type="entry name" value="Carb_Metab_Reg_Kinase/Isom"/>
</dbReference>
<evidence type="ECO:0000256" key="5">
    <source>
        <dbReference type="PIRSR" id="PIRSR036894-1"/>
    </source>
</evidence>
<feature type="domain" description="Phosphomannose isomerase type I catalytic" evidence="7">
    <location>
        <begin position="5"/>
        <end position="133"/>
    </location>
</feature>
<dbReference type="AlphaFoldDB" id="A0A069QDL4"/>
<keyword evidence="1 5" id="KW-0479">Metal-binding</keyword>
<evidence type="ECO:0000256" key="6">
    <source>
        <dbReference type="PIRSR" id="PIRSR036894-2"/>
    </source>
</evidence>
<dbReference type="InterPro" id="IPR014628">
    <property type="entry name" value="Man6P_isomerase_Firm_short"/>
</dbReference>
<dbReference type="RefSeq" id="WP_018967588.1">
    <property type="nucleotide sequence ID" value="NZ_KB899215.1"/>
</dbReference>
<dbReference type="InterPro" id="IPR014710">
    <property type="entry name" value="RmlC-like_jellyroll"/>
</dbReference>
<dbReference type="Pfam" id="PF21621">
    <property type="entry name" value="MPI_cupin_dom"/>
    <property type="match status" value="1"/>
</dbReference>
<evidence type="ECO:0000259" key="7">
    <source>
        <dbReference type="Pfam" id="PF20511"/>
    </source>
</evidence>
<feature type="binding site" evidence="5">
    <location>
        <position position="101"/>
    </location>
    <ligand>
        <name>Zn(2+)</name>
        <dbReference type="ChEBI" id="CHEBI:29105"/>
    </ligand>
</feature>
<name>A0A069QDL4_HOYLO</name>
<dbReference type="EMBL" id="JNGW01000141">
    <property type="protein sequence ID" value="KDR50722.1"/>
    <property type="molecule type" value="Genomic_DNA"/>
</dbReference>
<feature type="binding site" evidence="5">
    <location>
        <position position="176"/>
    </location>
    <ligand>
        <name>Zn(2+)</name>
        <dbReference type="ChEBI" id="CHEBI:29105"/>
    </ligand>
</feature>
<evidence type="ECO:0000313" key="9">
    <source>
        <dbReference type="EMBL" id="KDR50722.1"/>
    </source>
</evidence>
<dbReference type="Gene3D" id="2.60.120.10">
    <property type="entry name" value="Jelly Rolls"/>
    <property type="match status" value="2"/>
</dbReference>
<dbReference type="InterPro" id="IPR011051">
    <property type="entry name" value="RmlC_Cupin_sf"/>
</dbReference>
<dbReference type="GO" id="GO:0008270">
    <property type="term" value="F:zinc ion binding"/>
    <property type="evidence" value="ECO:0007669"/>
    <property type="project" value="InterPro"/>
</dbReference>
<evidence type="ECO:0000313" key="10">
    <source>
        <dbReference type="Proteomes" id="UP000027442"/>
    </source>
</evidence>
<keyword evidence="2 5" id="KW-0862">Zinc</keyword>
<dbReference type="GO" id="GO:0005975">
    <property type="term" value="P:carbohydrate metabolic process"/>
    <property type="evidence" value="ECO:0007669"/>
    <property type="project" value="InterPro"/>
</dbReference>
<dbReference type="PANTHER" id="PTHR42742:SF3">
    <property type="entry name" value="FRUCTOKINASE"/>
    <property type="match status" value="1"/>
</dbReference>
<dbReference type="InterPro" id="IPR046457">
    <property type="entry name" value="PMI_typeI_cat"/>
</dbReference>
<dbReference type="InterPro" id="IPR049071">
    <property type="entry name" value="MPI_cupin_dom"/>
</dbReference>
<dbReference type="HOGENOM" id="CLU_020529_0_1_10"/>
<proteinExistence type="predicted"/>
<accession>A0A069QDL4</accession>
<protein>
    <recommendedName>
        <fullName evidence="3">Phosphohexomutase</fullName>
    </recommendedName>
    <alternativeName>
        <fullName evidence="4">Phosphomannose isomerase</fullName>
    </alternativeName>
</protein>
<keyword evidence="9" id="KW-0413">Isomerase</keyword>
<comment type="caution">
    <text evidence="9">The sequence shown here is derived from an EMBL/GenBank/DDBJ whole genome shotgun (WGS) entry which is preliminary data.</text>
</comment>
<dbReference type="Proteomes" id="UP000027442">
    <property type="component" value="Unassembled WGS sequence"/>
</dbReference>
<feature type="active site" evidence="6">
    <location>
        <position position="196"/>
    </location>
</feature>
<feature type="domain" description="Mannose-6-phosphate isomerase cupin" evidence="8">
    <location>
        <begin position="244"/>
        <end position="319"/>
    </location>
</feature>
<dbReference type="PATRIC" id="fig|1122985.7.peg.3351"/>
<feature type="binding site" evidence="5">
    <location>
        <position position="118"/>
    </location>
    <ligand>
        <name>Zn(2+)</name>
        <dbReference type="ChEBI" id="CHEBI:29105"/>
    </ligand>
</feature>
<dbReference type="CDD" id="cd02208">
    <property type="entry name" value="cupin_RmlC-like"/>
    <property type="match status" value="1"/>
</dbReference>